<dbReference type="GO" id="GO:0005737">
    <property type="term" value="C:cytoplasm"/>
    <property type="evidence" value="ECO:0007669"/>
    <property type="project" value="UniProtKB-SubCell"/>
</dbReference>
<keyword evidence="12" id="KW-1185">Reference proteome</keyword>
<accession>A0AAU9C8M3</accession>
<keyword evidence="5 9" id="KW-0548">Nucleotidyltransferase</keyword>
<evidence type="ECO:0000256" key="8">
    <source>
        <dbReference type="ARBA" id="ARBA00048366"/>
    </source>
</evidence>
<dbReference type="AlphaFoldDB" id="A0AAU9C8M3"/>
<evidence type="ECO:0000256" key="4">
    <source>
        <dbReference type="ARBA" id="ARBA00022694"/>
    </source>
</evidence>
<evidence type="ECO:0000256" key="2">
    <source>
        <dbReference type="ARBA" id="ARBA00022490"/>
    </source>
</evidence>
<gene>
    <name evidence="9" type="primary">tsaC</name>
    <name evidence="11" type="ORF">MIT9_P1965</name>
</gene>
<dbReference type="GO" id="GO:0003725">
    <property type="term" value="F:double-stranded RNA binding"/>
    <property type="evidence" value="ECO:0007669"/>
    <property type="project" value="InterPro"/>
</dbReference>
<dbReference type="GO" id="GO:0000049">
    <property type="term" value="F:tRNA binding"/>
    <property type="evidence" value="ECO:0007669"/>
    <property type="project" value="TreeGrafter"/>
</dbReference>
<evidence type="ECO:0000256" key="9">
    <source>
        <dbReference type="HAMAP-Rule" id="MF_01852"/>
    </source>
</evidence>
<protein>
    <recommendedName>
        <fullName evidence="9">Threonylcarbamoyl-AMP synthase</fullName>
        <shortName evidence="9">TC-AMP synthase</shortName>
        <ecNumber evidence="9">2.7.7.87</ecNumber>
    </recommendedName>
    <alternativeName>
        <fullName evidence="9">L-threonylcarbamoyladenylate synthase</fullName>
    </alternativeName>
    <alternativeName>
        <fullName evidence="9">t(6)A37 threonylcarbamoyladenosine biosynthesis protein TsaC</fullName>
    </alternativeName>
    <alternativeName>
        <fullName evidence="9">tRNA threonylcarbamoyladenosine biosynthesis protein TsaC</fullName>
    </alternativeName>
</protein>
<dbReference type="InterPro" id="IPR050156">
    <property type="entry name" value="TC-AMP_synthase_SUA5"/>
</dbReference>
<keyword evidence="4 9" id="KW-0819">tRNA processing</keyword>
<dbReference type="InterPro" id="IPR017945">
    <property type="entry name" value="DHBP_synth_RibB-like_a/b_dom"/>
</dbReference>
<dbReference type="PANTHER" id="PTHR17490">
    <property type="entry name" value="SUA5"/>
    <property type="match status" value="1"/>
</dbReference>
<dbReference type="PROSITE" id="PS51163">
    <property type="entry name" value="YRDC"/>
    <property type="match status" value="1"/>
</dbReference>
<evidence type="ECO:0000313" key="11">
    <source>
        <dbReference type="EMBL" id="BCX82379.1"/>
    </source>
</evidence>
<comment type="similarity">
    <text evidence="9">Belongs to the SUA5 family. TsaC subfamily.</text>
</comment>
<proteinExistence type="inferred from homology"/>
<dbReference type="PANTHER" id="PTHR17490:SF18">
    <property type="entry name" value="THREONYLCARBAMOYL-AMP SYNTHASE"/>
    <property type="match status" value="1"/>
</dbReference>
<dbReference type="SUPFAM" id="SSF55821">
    <property type="entry name" value="YrdC/RibB"/>
    <property type="match status" value="1"/>
</dbReference>
<dbReference type="GO" id="GO:0002949">
    <property type="term" value="P:tRNA threonylcarbamoyladenosine modification"/>
    <property type="evidence" value="ECO:0007669"/>
    <property type="project" value="UniProtKB-UniRule"/>
</dbReference>
<dbReference type="EMBL" id="AP024714">
    <property type="protein sequence ID" value="BCX82379.1"/>
    <property type="molecule type" value="Genomic_DNA"/>
</dbReference>
<evidence type="ECO:0000256" key="1">
    <source>
        <dbReference type="ARBA" id="ARBA00004496"/>
    </source>
</evidence>
<comment type="function">
    <text evidence="9">Required for the formation of a threonylcarbamoyl group on adenosine at position 37 (t(6)A37) in tRNAs that read codons beginning with adenine. Catalyzes the conversion of L-threonine, HCO(3)(-)/CO(2) and ATP to give threonylcarbamoyl-AMP (TC-AMP) as the acyladenylate intermediate, with the release of diphosphate.</text>
</comment>
<keyword evidence="2 9" id="KW-0963">Cytoplasm</keyword>
<dbReference type="Proteomes" id="UP001321825">
    <property type="component" value="Chromosome"/>
</dbReference>
<evidence type="ECO:0000256" key="7">
    <source>
        <dbReference type="ARBA" id="ARBA00022840"/>
    </source>
</evidence>
<dbReference type="Gene3D" id="3.90.870.10">
    <property type="entry name" value="DHBP synthase"/>
    <property type="match status" value="1"/>
</dbReference>
<keyword evidence="6 9" id="KW-0547">Nucleotide-binding</keyword>
<evidence type="ECO:0000256" key="6">
    <source>
        <dbReference type="ARBA" id="ARBA00022741"/>
    </source>
</evidence>
<evidence type="ECO:0000256" key="5">
    <source>
        <dbReference type="ARBA" id="ARBA00022695"/>
    </source>
</evidence>
<evidence type="ECO:0000259" key="10">
    <source>
        <dbReference type="PROSITE" id="PS51163"/>
    </source>
</evidence>
<evidence type="ECO:0000313" key="12">
    <source>
        <dbReference type="Proteomes" id="UP001321825"/>
    </source>
</evidence>
<keyword evidence="3 9" id="KW-0808">Transferase</keyword>
<reference evidence="12" key="1">
    <citation type="journal article" date="2024" name="Int. J. Syst. Evol. Microbiol.">
        <title>Methylomarinovum tepidoasis sp. nov., a moderately thermophilic methanotroph of the family Methylothermaceae isolated from a deep-sea hydrothermal field.</title>
        <authorList>
            <person name="Hirayama H."/>
            <person name="Takaki Y."/>
            <person name="Abe M."/>
            <person name="Miyazaki M."/>
            <person name="Uematsu K."/>
            <person name="Matsui Y."/>
            <person name="Takai K."/>
        </authorList>
    </citation>
    <scope>NUCLEOTIDE SEQUENCE [LARGE SCALE GENOMIC DNA]</scope>
    <source>
        <strain evidence="12">IT-9</strain>
    </source>
</reference>
<dbReference type="HAMAP" id="MF_01852">
    <property type="entry name" value="TsaC"/>
    <property type="match status" value="1"/>
</dbReference>
<evidence type="ECO:0000256" key="3">
    <source>
        <dbReference type="ARBA" id="ARBA00022679"/>
    </source>
</evidence>
<organism evidence="11 12">
    <name type="scientific">Methylomarinovum caldicuralii</name>
    <dbReference type="NCBI Taxonomy" id="438856"/>
    <lineage>
        <taxon>Bacteria</taxon>
        <taxon>Pseudomonadati</taxon>
        <taxon>Pseudomonadota</taxon>
        <taxon>Gammaproteobacteria</taxon>
        <taxon>Methylococcales</taxon>
        <taxon>Methylothermaceae</taxon>
        <taxon>Methylomarinovum</taxon>
    </lineage>
</organism>
<comment type="subcellular location">
    <subcellularLocation>
        <location evidence="1 9">Cytoplasm</location>
    </subcellularLocation>
</comment>
<dbReference type="InterPro" id="IPR023535">
    <property type="entry name" value="TC-AMP_synthase"/>
</dbReference>
<keyword evidence="7 9" id="KW-0067">ATP-binding</keyword>
<dbReference type="GO" id="GO:0006450">
    <property type="term" value="P:regulation of translational fidelity"/>
    <property type="evidence" value="ECO:0007669"/>
    <property type="project" value="TreeGrafter"/>
</dbReference>
<comment type="catalytic activity">
    <reaction evidence="8 9">
        <text>L-threonine + hydrogencarbonate + ATP = L-threonylcarbamoyladenylate + diphosphate + H2O</text>
        <dbReference type="Rhea" id="RHEA:36407"/>
        <dbReference type="ChEBI" id="CHEBI:15377"/>
        <dbReference type="ChEBI" id="CHEBI:17544"/>
        <dbReference type="ChEBI" id="CHEBI:30616"/>
        <dbReference type="ChEBI" id="CHEBI:33019"/>
        <dbReference type="ChEBI" id="CHEBI:57926"/>
        <dbReference type="ChEBI" id="CHEBI:73682"/>
        <dbReference type="EC" id="2.7.7.87"/>
    </reaction>
</comment>
<feature type="domain" description="YrdC-like" evidence="10">
    <location>
        <begin position="5"/>
        <end position="187"/>
    </location>
</feature>
<dbReference type="GO" id="GO:0061710">
    <property type="term" value="F:L-threonylcarbamoyladenylate synthase"/>
    <property type="evidence" value="ECO:0007669"/>
    <property type="project" value="UniProtKB-EC"/>
</dbReference>
<sequence>MILSRWRLRLIVRHLRRGGVIAYPTEGVYGLGCDPWNQAAVEIILALKGRPADKGLILIAADIEQLLPFVRLPSETVVERLLETWPGPVTWILPASPLAPEWLRGKRPTVACRVTAHPVAAQLCRAFGGPLVSTSANPAGHRPARCLLEVRRYFRDRPELLPVPGPLGGLERPTPIFDALTGRCLRP</sequence>
<dbReference type="EC" id="2.7.7.87" evidence="9"/>
<dbReference type="InterPro" id="IPR006070">
    <property type="entry name" value="Sua5-like_dom"/>
</dbReference>
<dbReference type="Pfam" id="PF01300">
    <property type="entry name" value="Sua5_yciO_yrdC"/>
    <property type="match status" value="1"/>
</dbReference>
<dbReference type="KEGG" id="mcau:MIT9_P1965"/>
<dbReference type="GO" id="GO:0005524">
    <property type="term" value="F:ATP binding"/>
    <property type="evidence" value="ECO:0007669"/>
    <property type="project" value="UniProtKB-UniRule"/>
</dbReference>
<dbReference type="RefSeq" id="WP_317704782.1">
    <property type="nucleotide sequence ID" value="NZ_AP024714.1"/>
</dbReference>
<name>A0AAU9C8M3_9GAMM</name>